<comment type="caution">
    <text evidence="8">The sequence shown here is derived from an EMBL/GenBank/DDBJ whole genome shotgun (WGS) entry which is preliminary data.</text>
</comment>
<dbReference type="PANTHER" id="PTHR34072">
    <property type="entry name" value="ENZYMATIC POLYPROTEIN-RELATED"/>
    <property type="match status" value="1"/>
</dbReference>
<dbReference type="Pfam" id="PF17917">
    <property type="entry name" value="RT_RNaseH"/>
    <property type="match status" value="1"/>
</dbReference>
<feature type="domain" description="Reverse transcriptase RNase H-like" evidence="7">
    <location>
        <begin position="38"/>
        <end position="71"/>
    </location>
</feature>
<keyword evidence="4" id="KW-0255">Endonuclease</keyword>
<dbReference type="PANTHER" id="PTHR34072:SF59">
    <property type="entry name" value="CCHC-TYPE INTEGRASE"/>
    <property type="match status" value="1"/>
</dbReference>
<dbReference type="GO" id="GO:0016787">
    <property type="term" value="F:hydrolase activity"/>
    <property type="evidence" value="ECO:0007669"/>
    <property type="project" value="UniProtKB-KW"/>
</dbReference>
<evidence type="ECO:0000259" key="7">
    <source>
        <dbReference type="Pfam" id="PF17917"/>
    </source>
</evidence>
<organism evidence="8 9">
    <name type="scientific">Trifolium medium</name>
    <dbReference type="NCBI Taxonomy" id="97028"/>
    <lineage>
        <taxon>Eukaryota</taxon>
        <taxon>Viridiplantae</taxon>
        <taxon>Streptophyta</taxon>
        <taxon>Embryophyta</taxon>
        <taxon>Tracheophyta</taxon>
        <taxon>Spermatophyta</taxon>
        <taxon>Magnoliopsida</taxon>
        <taxon>eudicotyledons</taxon>
        <taxon>Gunneridae</taxon>
        <taxon>Pentapetalae</taxon>
        <taxon>rosids</taxon>
        <taxon>fabids</taxon>
        <taxon>Fabales</taxon>
        <taxon>Fabaceae</taxon>
        <taxon>Papilionoideae</taxon>
        <taxon>50 kb inversion clade</taxon>
        <taxon>NPAAA clade</taxon>
        <taxon>Hologalegina</taxon>
        <taxon>IRL clade</taxon>
        <taxon>Trifolieae</taxon>
        <taxon>Trifolium</taxon>
    </lineage>
</organism>
<dbReference type="AlphaFoldDB" id="A0A392NCC8"/>
<evidence type="ECO:0000256" key="4">
    <source>
        <dbReference type="ARBA" id="ARBA00022759"/>
    </source>
</evidence>
<evidence type="ECO:0000313" key="8">
    <source>
        <dbReference type="EMBL" id="MCH97213.1"/>
    </source>
</evidence>
<protein>
    <submittedName>
        <fullName evidence="8">Putative reverse transcriptase (RNA-dependent DNA polymerase)</fullName>
    </submittedName>
</protein>
<gene>
    <name evidence="8" type="ORF">A2U01_0018206</name>
</gene>
<evidence type="ECO:0000256" key="1">
    <source>
        <dbReference type="ARBA" id="ARBA00022679"/>
    </source>
</evidence>
<dbReference type="GO" id="GO:0004519">
    <property type="term" value="F:endonuclease activity"/>
    <property type="evidence" value="ECO:0007669"/>
    <property type="project" value="UniProtKB-KW"/>
</dbReference>
<keyword evidence="9" id="KW-1185">Reference proteome</keyword>
<dbReference type="CDD" id="cd09274">
    <property type="entry name" value="RNase_HI_RT_Ty3"/>
    <property type="match status" value="1"/>
</dbReference>
<accession>A0A392NCC8</accession>
<evidence type="ECO:0000256" key="6">
    <source>
        <dbReference type="ARBA" id="ARBA00022918"/>
    </source>
</evidence>
<dbReference type="InterPro" id="IPR041373">
    <property type="entry name" value="RT_RNaseH"/>
</dbReference>
<dbReference type="Proteomes" id="UP000265520">
    <property type="component" value="Unassembled WGS sequence"/>
</dbReference>
<sequence>MLILPDAKESFVVYCDALKMGLGGVIMQKGKVVAYASRFEVFSDHKSLKYLFDQKELNMRQMRWLEFLKDYDFKLSYHPGKANVVADALSRKSLHMSSLMVKKLELIEEFRDLSLVCEVTPKSVRLGMLKLTNPFLENIKECQKTDKKLMEKLALVNEGKETDFKVDDDGIMRYCGRVCVPDVPDLKKMIMDEGHRSGLKVKDRTSETIRFVATFVYTGMEVG</sequence>
<dbReference type="EMBL" id="LXQA010034367">
    <property type="protein sequence ID" value="MCH97213.1"/>
    <property type="molecule type" value="Genomic_DNA"/>
</dbReference>
<name>A0A392NCC8_9FABA</name>
<keyword evidence="6 8" id="KW-0695">RNA-directed DNA polymerase</keyword>
<evidence type="ECO:0000256" key="5">
    <source>
        <dbReference type="ARBA" id="ARBA00022801"/>
    </source>
</evidence>
<reference evidence="8 9" key="1">
    <citation type="journal article" date="2018" name="Front. Plant Sci.">
        <title>Red Clover (Trifolium pratense) and Zigzag Clover (T. medium) - A Picture of Genomic Similarities and Differences.</title>
        <authorList>
            <person name="Dluhosova J."/>
            <person name="Istvanek J."/>
            <person name="Nedelnik J."/>
            <person name="Repkova J."/>
        </authorList>
    </citation>
    <scope>NUCLEOTIDE SEQUENCE [LARGE SCALE GENOMIC DNA]</scope>
    <source>
        <strain evidence="9">cv. 10/8</strain>
        <tissue evidence="8">Leaf</tissue>
    </source>
</reference>
<dbReference type="InterPro" id="IPR043502">
    <property type="entry name" value="DNA/RNA_pol_sf"/>
</dbReference>
<evidence type="ECO:0000256" key="2">
    <source>
        <dbReference type="ARBA" id="ARBA00022695"/>
    </source>
</evidence>
<proteinExistence type="predicted"/>
<evidence type="ECO:0000313" key="9">
    <source>
        <dbReference type="Proteomes" id="UP000265520"/>
    </source>
</evidence>
<dbReference type="GO" id="GO:0003964">
    <property type="term" value="F:RNA-directed DNA polymerase activity"/>
    <property type="evidence" value="ECO:0007669"/>
    <property type="project" value="UniProtKB-KW"/>
</dbReference>
<keyword evidence="2" id="KW-0548">Nucleotidyltransferase</keyword>
<keyword evidence="1" id="KW-0808">Transferase</keyword>
<evidence type="ECO:0000256" key="3">
    <source>
        <dbReference type="ARBA" id="ARBA00022722"/>
    </source>
</evidence>
<keyword evidence="3" id="KW-0540">Nuclease</keyword>
<dbReference type="SUPFAM" id="SSF56672">
    <property type="entry name" value="DNA/RNA polymerases"/>
    <property type="match status" value="1"/>
</dbReference>
<keyword evidence="5" id="KW-0378">Hydrolase</keyword>